<sequence length="201" mass="21046">MLIEHRGRRPVVPESAYVAPTAVLCGAVVLGERTRVLHGAVLTAEDGEVRVGSDVVVMENALVRGRAAHPTAIGDAVLVGPHAHVNGATLEDEVFVATGACVFPGAVAGTGSELRIHSVLHVNSVLPPGTVLPIGWIAAGAPRARLFAPGEHDELWQVQEALDFPGTVYAVPRGTPMREVMARQVALYGAHRDDVTLDGPS</sequence>
<evidence type="ECO:0000313" key="1">
    <source>
        <dbReference type="EMBL" id="MBR8641112.1"/>
    </source>
</evidence>
<protein>
    <submittedName>
        <fullName evidence="1">Gamma carbonic anhydrase family protein</fullName>
    </submittedName>
</protein>
<dbReference type="Proteomes" id="UP000682308">
    <property type="component" value="Unassembled WGS sequence"/>
</dbReference>
<dbReference type="Gene3D" id="2.160.10.10">
    <property type="entry name" value="Hexapeptide repeat proteins"/>
    <property type="match status" value="1"/>
</dbReference>
<dbReference type="PANTHER" id="PTHR13061">
    <property type="entry name" value="DYNACTIN SUBUNIT P25"/>
    <property type="match status" value="1"/>
</dbReference>
<gene>
    <name evidence="1" type="ORF">KEF29_21785</name>
</gene>
<comment type="caution">
    <text evidence="1">The sequence shown here is derived from an EMBL/GenBank/DDBJ whole genome shotgun (WGS) entry which is preliminary data.</text>
</comment>
<dbReference type="SUPFAM" id="SSF51161">
    <property type="entry name" value="Trimeric LpxA-like enzymes"/>
    <property type="match status" value="1"/>
</dbReference>
<accession>A0A941FJF2</accession>
<evidence type="ECO:0000313" key="2">
    <source>
        <dbReference type="Proteomes" id="UP000682308"/>
    </source>
</evidence>
<dbReference type="EMBL" id="JAGTPG010000002">
    <property type="protein sequence ID" value="MBR8641112.1"/>
    <property type="molecule type" value="Genomic_DNA"/>
</dbReference>
<organism evidence="1 2">
    <name type="scientific">Streptomyces tuirus</name>
    <dbReference type="NCBI Taxonomy" id="68278"/>
    <lineage>
        <taxon>Bacteria</taxon>
        <taxon>Bacillati</taxon>
        <taxon>Actinomycetota</taxon>
        <taxon>Actinomycetes</taxon>
        <taxon>Kitasatosporales</taxon>
        <taxon>Streptomycetaceae</taxon>
        <taxon>Streptomyces</taxon>
    </lineage>
</organism>
<reference evidence="1 2" key="1">
    <citation type="submission" date="2021-04" db="EMBL/GenBank/DDBJ databases">
        <title>Characterization of the biosynthetic gene cluster of new lipopeptides with antitumor activity in the genome of the marine Streptomyces PHM034.</title>
        <authorList>
            <person name="Ceniceros A."/>
            <person name="Canedo L."/>
            <person name="Mendez C."/>
            <person name="Olano C."/>
            <person name="Schleissner C."/>
            <person name="Cuevas C."/>
            <person name="De La Calle F."/>
            <person name="Salas J.A."/>
        </authorList>
    </citation>
    <scope>NUCLEOTIDE SEQUENCE [LARGE SCALE GENOMIC DNA]</scope>
    <source>
        <strain evidence="1 2">PHM034</strain>
    </source>
</reference>
<dbReference type="InterPro" id="IPR011004">
    <property type="entry name" value="Trimer_LpxA-like_sf"/>
</dbReference>
<proteinExistence type="predicted"/>
<name>A0A941FJF2_9ACTN</name>
<dbReference type="PANTHER" id="PTHR13061:SF29">
    <property type="entry name" value="GAMMA CARBONIC ANHYDRASE-LIKE 1, MITOCHONDRIAL-RELATED"/>
    <property type="match status" value="1"/>
</dbReference>
<dbReference type="AlphaFoldDB" id="A0A941FJF2"/>
<dbReference type="InterPro" id="IPR050484">
    <property type="entry name" value="Transf_Hexapept/Carb_Anhydrase"/>
</dbReference>
<keyword evidence="2" id="KW-1185">Reference proteome</keyword>